<keyword evidence="2" id="KW-0732">Signal</keyword>
<evidence type="ECO:0000313" key="4">
    <source>
        <dbReference type="Proteomes" id="UP000218811"/>
    </source>
</evidence>
<organism evidence="3 4">
    <name type="scientific">Wolfiporia cocos (strain MD-104)</name>
    <name type="common">Brown rot fungus</name>
    <dbReference type="NCBI Taxonomy" id="742152"/>
    <lineage>
        <taxon>Eukaryota</taxon>
        <taxon>Fungi</taxon>
        <taxon>Dikarya</taxon>
        <taxon>Basidiomycota</taxon>
        <taxon>Agaricomycotina</taxon>
        <taxon>Agaricomycetes</taxon>
        <taxon>Polyporales</taxon>
        <taxon>Phaeolaceae</taxon>
        <taxon>Wolfiporia</taxon>
    </lineage>
</organism>
<dbReference type="STRING" id="742152.A0A2H3J5S9"/>
<gene>
    <name evidence="3" type="ORF">WOLCODRAFT_28885</name>
</gene>
<feature type="chain" id="PRO_5013749512" evidence="2">
    <location>
        <begin position="24"/>
        <end position="221"/>
    </location>
</feature>
<evidence type="ECO:0000313" key="3">
    <source>
        <dbReference type="EMBL" id="PCH37025.1"/>
    </source>
</evidence>
<keyword evidence="1" id="KW-1133">Transmembrane helix</keyword>
<dbReference type="EMBL" id="KB467909">
    <property type="protein sequence ID" value="PCH37025.1"/>
    <property type="molecule type" value="Genomic_DNA"/>
</dbReference>
<keyword evidence="4" id="KW-1185">Reference proteome</keyword>
<keyword evidence="1" id="KW-0812">Transmembrane</keyword>
<dbReference type="OrthoDB" id="2560085at2759"/>
<proteinExistence type="predicted"/>
<dbReference type="OMA" id="ILPWFAF"/>
<protein>
    <submittedName>
        <fullName evidence="3">Uncharacterized protein</fullName>
    </submittedName>
</protein>
<feature type="signal peptide" evidence="2">
    <location>
        <begin position="1"/>
        <end position="23"/>
    </location>
</feature>
<dbReference type="Proteomes" id="UP000218811">
    <property type="component" value="Unassembled WGS sequence"/>
</dbReference>
<feature type="transmembrane region" description="Helical" evidence="1">
    <location>
        <begin position="176"/>
        <end position="196"/>
    </location>
</feature>
<dbReference type="AlphaFoldDB" id="A0A2H3J5S9"/>
<name>A0A2H3J5S9_WOLCO</name>
<feature type="transmembrane region" description="Helical" evidence="1">
    <location>
        <begin position="107"/>
        <end position="127"/>
    </location>
</feature>
<feature type="transmembrane region" description="Helical" evidence="1">
    <location>
        <begin position="58"/>
        <end position="86"/>
    </location>
</feature>
<evidence type="ECO:0000256" key="2">
    <source>
        <dbReference type="SAM" id="SignalP"/>
    </source>
</evidence>
<reference evidence="3 4" key="1">
    <citation type="journal article" date="2012" name="Science">
        <title>The Paleozoic origin of enzymatic lignin decomposition reconstructed from 31 fungal genomes.</title>
        <authorList>
            <person name="Floudas D."/>
            <person name="Binder M."/>
            <person name="Riley R."/>
            <person name="Barry K."/>
            <person name="Blanchette R.A."/>
            <person name="Henrissat B."/>
            <person name="Martinez A.T."/>
            <person name="Otillar R."/>
            <person name="Spatafora J.W."/>
            <person name="Yadav J.S."/>
            <person name="Aerts A."/>
            <person name="Benoit I."/>
            <person name="Boyd A."/>
            <person name="Carlson A."/>
            <person name="Copeland A."/>
            <person name="Coutinho P.M."/>
            <person name="de Vries R.P."/>
            <person name="Ferreira P."/>
            <person name="Findley K."/>
            <person name="Foster B."/>
            <person name="Gaskell J."/>
            <person name="Glotzer D."/>
            <person name="Gorecki P."/>
            <person name="Heitman J."/>
            <person name="Hesse C."/>
            <person name="Hori C."/>
            <person name="Igarashi K."/>
            <person name="Jurgens J.A."/>
            <person name="Kallen N."/>
            <person name="Kersten P."/>
            <person name="Kohler A."/>
            <person name="Kuees U."/>
            <person name="Kumar T.K.A."/>
            <person name="Kuo A."/>
            <person name="LaButti K."/>
            <person name="Larrondo L.F."/>
            <person name="Lindquist E."/>
            <person name="Ling A."/>
            <person name="Lombard V."/>
            <person name="Lucas S."/>
            <person name="Lundell T."/>
            <person name="Martin R."/>
            <person name="McLaughlin D.J."/>
            <person name="Morgenstern I."/>
            <person name="Morin E."/>
            <person name="Murat C."/>
            <person name="Nagy L.G."/>
            <person name="Nolan M."/>
            <person name="Ohm R.A."/>
            <person name="Patyshakuliyeva A."/>
            <person name="Rokas A."/>
            <person name="Ruiz-Duenas F.J."/>
            <person name="Sabat G."/>
            <person name="Salamov A."/>
            <person name="Samejima M."/>
            <person name="Schmutz J."/>
            <person name="Slot J.C."/>
            <person name="St John F."/>
            <person name="Stenlid J."/>
            <person name="Sun H."/>
            <person name="Sun S."/>
            <person name="Syed K."/>
            <person name="Tsang A."/>
            <person name="Wiebenga A."/>
            <person name="Young D."/>
            <person name="Pisabarro A."/>
            <person name="Eastwood D.C."/>
            <person name="Martin F."/>
            <person name="Cullen D."/>
            <person name="Grigoriev I.V."/>
            <person name="Hibbett D.S."/>
        </authorList>
    </citation>
    <scope>NUCLEOTIDE SEQUENCE [LARGE SCALE GENOMIC DNA]</scope>
    <source>
        <strain evidence="3 4">MD-104</strain>
    </source>
</reference>
<sequence length="221" mass="23227">MSARTAHARLLSLVLSFAFGVVGMSTDINGLAKSQHQKSELRRYAAGLGATVTVDTHNIFAVGVVVTVVCGLIALASILALAHALLFRFRLAKTSARARLHLRTVPLLGAHVLALLSLWLFAALIPFTDFVANDQAKITATLGGVQLSPAQVQAQESALGLTPVYHKLGYLRAGVILPWFAFLFGSTSAALSYVYARQAAAANAAAYAAQDEKKDAPAASA</sequence>
<accession>A0A2H3J5S9</accession>
<evidence type="ECO:0000256" key="1">
    <source>
        <dbReference type="SAM" id="Phobius"/>
    </source>
</evidence>
<keyword evidence="1" id="KW-0472">Membrane</keyword>